<accession>A0ABX0MPX9</accession>
<keyword evidence="2" id="KW-1185">Reference proteome</keyword>
<dbReference type="Proteomes" id="UP000610594">
    <property type="component" value="Unassembled WGS sequence"/>
</dbReference>
<dbReference type="RefSeq" id="WP_167236798.1">
    <property type="nucleotide sequence ID" value="NZ_WHJF01000020.1"/>
</dbReference>
<evidence type="ECO:0000313" key="2">
    <source>
        <dbReference type="Proteomes" id="UP000610594"/>
    </source>
</evidence>
<reference evidence="1 2" key="1">
    <citation type="submission" date="2019-10" db="EMBL/GenBank/DDBJ databases">
        <title>Taxonomy of Antarctic Massilia spp.: description of Massilia rubra sp. nov., Massilia aquatica sp. nov., Massilia mucilaginosa sp. nov., Massilia frigida sp. nov. isolated from streams, lakes and regoliths.</title>
        <authorList>
            <person name="Holochova P."/>
            <person name="Sedlacek I."/>
            <person name="Kralova S."/>
            <person name="Maslanova I."/>
            <person name="Busse H.-J."/>
            <person name="Stankova E."/>
            <person name="Vrbovska V."/>
            <person name="Kovarovic V."/>
            <person name="Bartak M."/>
            <person name="Svec P."/>
            <person name="Pantucek R."/>
        </authorList>
    </citation>
    <scope>NUCLEOTIDE SEQUENCE [LARGE SCALE GENOMIC DNA]</scope>
    <source>
        <strain evidence="1 2">CCM 8694</strain>
    </source>
</reference>
<organism evidence="1 2">
    <name type="scientific">Massilia genomosp. 1</name>
    <dbReference type="NCBI Taxonomy" id="2609280"/>
    <lineage>
        <taxon>Bacteria</taxon>
        <taxon>Pseudomonadati</taxon>
        <taxon>Pseudomonadota</taxon>
        <taxon>Betaproteobacteria</taxon>
        <taxon>Burkholderiales</taxon>
        <taxon>Oxalobacteraceae</taxon>
        <taxon>Telluria group</taxon>
        <taxon>Massilia</taxon>
    </lineage>
</organism>
<proteinExistence type="predicted"/>
<dbReference type="EMBL" id="WHJF01000020">
    <property type="protein sequence ID" value="NHZ62635.1"/>
    <property type="molecule type" value="Genomic_DNA"/>
</dbReference>
<protein>
    <submittedName>
        <fullName evidence="1">Transcriptional regulator</fullName>
    </submittedName>
</protein>
<comment type="caution">
    <text evidence="1">The sequence shown here is derived from an EMBL/GenBank/DDBJ whole genome shotgun (WGS) entry which is preliminary data.</text>
</comment>
<gene>
    <name evidence="1" type="ORF">F1735_09990</name>
</gene>
<evidence type="ECO:0000313" key="1">
    <source>
        <dbReference type="EMBL" id="NHZ62635.1"/>
    </source>
</evidence>
<sequence>MSIKNTSYQLTEPVRHLPETGFLKLSQILGNPKAVPPVPPIIPVCKATWYAGQKTGRYPSPVRIGDGRGSFYKVEAIRALIASV</sequence>
<name>A0ABX0MPX9_9BURK</name>